<evidence type="ECO:0000313" key="2">
    <source>
        <dbReference type="Proteomes" id="UP001054945"/>
    </source>
</evidence>
<sequence length="97" mass="11221">MRARIVTFPNPPESPGTFGRISRVQIQKNSNGANSDFIKMSRRASGFLGEWDFRVLYDMFRARVIFREGKKMQLVTNVFGKSRATRFPAAKNFRIFV</sequence>
<gene>
    <name evidence="1" type="ORF">CEXT_430531</name>
</gene>
<accession>A0AAV4XR02</accession>
<dbReference type="AlphaFoldDB" id="A0AAV4XR02"/>
<proteinExistence type="predicted"/>
<protein>
    <submittedName>
        <fullName evidence="1">Uncharacterized protein</fullName>
    </submittedName>
</protein>
<keyword evidence="2" id="KW-1185">Reference proteome</keyword>
<evidence type="ECO:0000313" key="1">
    <source>
        <dbReference type="EMBL" id="GIY96360.1"/>
    </source>
</evidence>
<dbReference type="Proteomes" id="UP001054945">
    <property type="component" value="Unassembled WGS sequence"/>
</dbReference>
<reference evidence="1 2" key="1">
    <citation type="submission" date="2021-06" db="EMBL/GenBank/DDBJ databases">
        <title>Caerostris extrusa draft genome.</title>
        <authorList>
            <person name="Kono N."/>
            <person name="Arakawa K."/>
        </authorList>
    </citation>
    <scope>NUCLEOTIDE SEQUENCE [LARGE SCALE GENOMIC DNA]</scope>
</reference>
<comment type="caution">
    <text evidence="1">The sequence shown here is derived from an EMBL/GenBank/DDBJ whole genome shotgun (WGS) entry which is preliminary data.</text>
</comment>
<dbReference type="EMBL" id="BPLR01000647">
    <property type="protein sequence ID" value="GIY96360.1"/>
    <property type="molecule type" value="Genomic_DNA"/>
</dbReference>
<name>A0AAV4XR02_CAEEX</name>
<organism evidence="1 2">
    <name type="scientific">Caerostris extrusa</name>
    <name type="common">Bark spider</name>
    <name type="synonym">Caerostris bankana</name>
    <dbReference type="NCBI Taxonomy" id="172846"/>
    <lineage>
        <taxon>Eukaryota</taxon>
        <taxon>Metazoa</taxon>
        <taxon>Ecdysozoa</taxon>
        <taxon>Arthropoda</taxon>
        <taxon>Chelicerata</taxon>
        <taxon>Arachnida</taxon>
        <taxon>Araneae</taxon>
        <taxon>Araneomorphae</taxon>
        <taxon>Entelegynae</taxon>
        <taxon>Araneoidea</taxon>
        <taxon>Araneidae</taxon>
        <taxon>Caerostris</taxon>
    </lineage>
</organism>